<dbReference type="PATRIC" id="fig|1359196.3.peg.392"/>
<evidence type="ECO:0000313" key="1">
    <source>
        <dbReference type="EMBL" id="KJV58039.1"/>
    </source>
</evidence>
<proteinExistence type="predicted"/>
<protein>
    <submittedName>
        <fullName evidence="1">Uncharacterized protein</fullName>
    </submittedName>
</protein>
<comment type="caution">
    <text evidence="1">The sequence shown here is derived from an EMBL/GenBank/DDBJ whole genome shotgun (WGS) entry which is preliminary data.</text>
</comment>
<accession>A0A0F3MTW2</accession>
<dbReference type="Proteomes" id="UP000033475">
    <property type="component" value="Unassembled WGS sequence"/>
</dbReference>
<reference evidence="1 2" key="1">
    <citation type="submission" date="2015-01" db="EMBL/GenBank/DDBJ databases">
        <title>Genome Sequencing of Rickettsiales.</title>
        <authorList>
            <person name="Daugherty S.C."/>
            <person name="Su Q."/>
            <person name="Abolude K."/>
            <person name="Beier-Sexton M."/>
            <person name="Carlyon J.A."/>
            <person name="Carter R."/>
            <person name="Day N.P."/>
            <person name="Dumler S.J."/>
            <person name="Dyachenko V."/>
            <person name="Godinez A."/>
            <person name="Kurtti T.J."/>
            <person name="Lichay M."/>
            <person name="Mullins K.E."/>
            <person name="Ott S."/>
            <person name="Pappas-Brown V."/>
            <person name="Paris D.H."/>
            <person name="Patel P."/>
            <person name="Richards A.L."/>
            <person name="Sadzewicz L."/>
            <person name="Sears K."/>
            <person name="Seidman D."/>
            <person name="Sengamalay N."/>
            <person name="Stenos J."/>
            <person name="Tallon L.J."/>
            <person name="Vincent G."/>
            <person name="Fraser C.M."/>
            <person name="Munderloh U."/>
            <person name="Dunning-Hotopp J.C."/>
        </authorList>
    </citation>
    <scope>NUCLEOTIDE SEQUENCE [LARGE SCALE GENOMIC DNA]</scope>
    <source>
        <strain evidence="1 2">Pedreira</strain>
    </source>
</reference>
<dbReference type="AlphaFoldDB" id="A0A0F3MTW2"/>
<gene>
    <name evidence="1" type="ORF">RFEPED_0410</name>
</gene>
<name>A0A0F3MTW2_RICFI</name>
<organism evidence="1 2">
    <name type="scientific">Rickettsia felis str. Pedreira</name>
    <dbReference type="NCBI Taxonomy" id="1359196"/>
    <lineage>
        <taxon>Bacteria</taxon>
        <taxon>Pseudomonadati</taxon>
        <taxon>Pseudomonadota</taxon>
        <taxon>Alphaproteobacteria</taxon>
        <taxon>Rickettsiales</taxon>
        <taxon>Rickettsiaceae</taxon>
        <taxon>Rickettsieae</taxon>
        <taxon>Rickettsia</taxon>
        <taxon>spotted fever group</taxon>
    </lineage>
</organism>
<dbReference type="EMBL" id="LANQ01000001">
    <property type="protein sequence ID" value="KJV58039.1"/>
    <property type="molecule type" value="Genomic_DNA"/>
</dbReference>
<dbReference type="RefSeq" id="WP_011270775.1">
    <property type="nucleotide sequence ID" value="NZ_LANQ01000001.1"/>
</dbReference>
<sequence length="224" mass="24912">MSKSDASRYLDENKTILCTANNLYKRALEGFNDTNILKEQQGLTHLVMSGYTVARSQLTKALLFGKIDACAGLALFNQQGIGGPVSPYNQKLFLTIGSKFGHPACIQALKNLQNNNCDVEKEANIWVNHINTYKIDLNKEITIKDIQLVDLTLGNALLKNDIRLDTYNAHIHITKTKEEITEAFVPPPAPKPANYYDPHYNKNTTTTTTTNTYVPPTGATKAIR</sequence>
<evidence type="ECO:0000313" key="2">
    <source>
        <dbReference type="Proteomes" id="UP000033475"/>
    </source>
</evidence>